<name>A0A8D9BA22_9HEMI</name>
<evidence type="ECO:0000256" key="1">
    <source>
        <dbReference type="SAM" id="Phobius"/>
    </source>
</evidence>
<keyword evidence="1" id="KW-0812">Transmembrane</keyword>
<organism evidence="2">
    <name type="scientific">Cacopsylla melanoneura</name>
    <dbReference type="NCBI Taxonomy" id="428564"/>
    <lineage>
        <taxon>Eukaryota</taxon>
        <taxon>Metazoa</taxon>
        <taxon>Ecdysozoa</taxon>
        <taxon>Arthropoda</taxon>
        <taxon>Hexapoda</taxon>
        <taxon>Insecta</taxon>
        <taxon>Pterygota</taxon>
        <taxon>Neoptera</taxon>
        <taxon>Paraneoptera</taxon>
        <taxon>Hemiptera</taxon>
        <taxon>Sternorrhyncha</taxon>
        <taxon>Psylloidea</taxon>
        <taxon>Psyllidae</taxon>
        <taxon>Psyllinae</taxon>
        <taxon>Cacopsylla</taxon>
    </lineage>
</organism>
<accession>A0A8D9BA22</accession>
<reference evidence="2" key="1">
    <citation type="submission" date="2021-05" db="EMBL/GenBank/DDBJ databases">
        <authorList>
            <person name="Alioto T."/>
            <person name="Alioto T."/>
            <person name="Gomez Garrido J."/>
        </authorList>
    </citation>
    <scope>NUCLEOTIDE SEQUENCE</scope>
</reference>
<sequence length="125" mass="14826">MLRNVRIQRLCSKMRDVRVLKPVLHKILYKKSIFFMKIYHYKGSMGNASILMILVYFHRLTYTHYFSNPSFQLKQFNKCNCIRVYSSLISIHQLTNMCCTNCTVDQNKAIFTRLLSVIHILDLSL</sequence>
<keyword evidence="1" id="KW-0472">Membrane</keyword>
<evidence type="ECO:0000313" key="2">
    <source>
        <dbReference type="EMBL" id="CAG6779335.1"/>
    </source>
</evidence>
<feature type="transmembrane region" description="Helical" evidence="1">
    <location>
        <begin position="39"/>
        <end position="57"/>
    </location>
</feature>
<protein>
    <submittedName>
        <fullName evidence="2">Uncharacterized protein</fullName>
    </submittedName>
</protein>
<keyword evidence="1" id="KW-1133">Transmembrane helix</keyword>
<proteinExistence type="predicted"/>
<dbReference type="EMBL" id="HBUF01613621">
    <property type="protein sequence ID" value="CAG6779335.1"/>
    <property type="molecule type" value="Transcribed_RNA"/>
</dbReference>
<dbReference type="AlphaFoldDB" id="A0A8D9BA22"/>